<evidence type="ECO:0000256" key="2">
    <source>
        <dbReference type="ARBA" id="ARBA00022525"/>
    </source>
</evidence>
<evidence type="ECO:0000313" key="8">
    <source>
        <dbReference type="Proteomes" id="UP001519460"/>
    </source>
</evidence>
<dbReference type="InterPro" id="IPR008983">
    <property type="entry name" value="Tumour_necrosis_fac-like_dom"/>
</dbReference>
<comment type="subcellular location">
    <subcellularLocation>
        <location evidence="1">Secreted</location>
    </subcellularLocation>
</comment>
<feature type="non-terminal residue" evidence="7">
    <location>
        <position position="1"/>
    </location>
</feature>
<evidence type="ECO:0000256" key="3">
    <source>
        <dbReference type="ARBA" id="ARBA00022729"/>
    </source>
</evidence>
<dbReference type="Proteomes" id="UP001519460">
    <property type="component" value="Unassembled WGS sequence"/>
</dbReference>
<reference evidence="7 8" key="1">
    <citation type="journal article" date="2023" name="Sci. Data">
        <title>Genome assembly of the Korean intertidal mud-creeper Batillaria attramentaria.</title>
        <authorList>
            <person name="Patra A.K."/>
            <person name="Ho P.T."/>
            <person name="Jun S."/>
            <person name="Lee S.J."/>
            <person name="Kim Y."/>
            <person name="Won Y.J."/>
        </authorList>
    </citation>
    <scope>NUCLEOTIDE SEQUENCE [LARGE SCALE GENOMIC DNA]</scope>
    <source>
        <strain evidence="7">Wonlab-2016</strain>
    </source>
</reference>
<dbReference type="AlphaFoldDB" id="A0ABD0K4J7"/>
<dbReference type="PANTHER" id="PTHR22923:SF116">
    <property type="entry name" value="C1Q DOMAIN-CONTAINING PROTEIN"/>
    <property type="match status" value="1"/>
</dbReference>
<evidence type="ECO:0000256" key="5">
    <source>
        <dbReference type="SAM" id="SignalP"/>
    </source>
</evidence>
<feature type="chain" id="PRO_5044740493" description="C1q domain-containing protein" evidence="5">
    <location>
        <begin position="26"/>
        <end position="216"/>
    </location>
</feature>
<dbReference type="GO" id="GO:0005576">
    <property type="term" value="C:extracellular region"/>
    <property type="evidence" value="ECO:0007669"/>
    <property type="project" value="UniProtKB-SubCell"/>
</dbReference>
<gene>
    <name evidence="7" type="ORF">BaRGS_00026396</name>
</gene>
<feature type="non-terminal residue" evidence="7">
    <location>
        <position position="216"/>
    </location>
</feature>
<dbReference type="EMBL" id="JACVVK020000246">
    <property type="protein sequence ID" value="KAK7482377.1"/>
    <property type="molecule type" value="Genomic_DNA"/>
</dbReference>
<dbReference type="InterPro" id="IPR001073">
    <property type="entry name" value="C1q_dom"/>
</dbReference>
<evidence type="ECO:0000256" key="4">
    <source>
        <dbReference type="SAM" id="Coils"/>
    </source>
</evidence>
<proteinExistence type="predicted"/>
<dbReference type="PROSITE" id="PS50871">
    <property type="entry name" value="C1Q"/>
    <property type="match status" value="1"/>
</dbReference>
<evidence type="ECO:0000256" key="1">
    <source>
        <dbReference type="ARBA" id="ARBA00004613"/>
    </source>
</evidence>
<accession>A0ABD0K4J7</accession>
<keyword evidence="8" id="KW-1185">Reference proteome</keyword>
<dbReference type="Pfam" id="PF00386">
    <property type="entry name" value="C1q"/>
    <property type="match status" value="1"/>
</dbReference>
<keyword evidence="4" id="KW-0175">Coiled coil</keyword>
<evidence type="ECO:0000259" key="6">
    <source>
        <dbReference type="PROSITE" id="PS50871"/>
    </source>
</evidence>
<keyword evidence="3 5" id="KW-0732">Signal</keyword>
<evidence type="ECO:0000313" key="7">
    <source>
        <dbReference type="EMBL" id="KAK7482377.1"/>
    </source>
</evidence>
<protein>
    <recommendedName>
        <fullName evidence="6">C1q domain-containing protein</fullName>
    </recommendedName>
</protein>
<keyword evidence="2" id="KW-0964">Secreted</keyword>
<sequence>LTKSMSAGDLVLLALIAVNVKFVLPNEVFSNEELTHKVEKLASQIDKLTENGNQLSDKVSALTEENRGLAQTVGMLTGKLEKLEEEKEELALRVTQMSSALNAVAGTRPWPYRRSRHTGDPSAVAFHADFSADPAPLGQGATYAFDHVVTNIGDGYNRYSGHFRAPVAGIYMFVVDFMAPWNQKQYAYIVVDGTIKAGSESDGRSGSWDHASRTLV</sequence>
<name>A0ABD0K4J7_9CAEN</name>
<dbReference type="Gene3D" id="1.20.5.340">
    <property type="match status" value="1"/>
</dbReference>
<dbReference type="PANTHER" id="PTHR22923">
    <property type="entry name" value="CEREBELLIN-RELATED"/>
    <property type="match status" value="1"/>
</dbReference>
<feature type="coiled-coil region" evidence="4">
    <location>
        <begin position="31"/>
        <end position="100"/>
    </location>
</feature>
<feature type="domain" description="C1q" evidence="6">
    <location>
        <begin position="119"/>
        <end position="216"/>
    </location>
</feature>
<feature type="signal peptide" evidence="5">
    <location>
        <begin position="1"/>
        <end position="25"/>
    </location>
</feature>
<organism evidence="7 8">
    <name type="scientific">Batillaria attramentaria</name>
    <dbReference type="NCBI Taxonomy" id="370345"/>
    <lineage>
        <taxon>Eukaryota</taxon>
        <taxon>Metazoa</taxon>
        <taxon>Spiralia</taxon>
        <taxon>Lophotrochozoa</taxon>
        <taxon>Mollusca</taxon>
        <taxon>Gastropoda</taxon>
        <taxon>Caenogastropoda</taxon>
        <taxon>Sorbeoconcha</taxon>
        <taxon>Cerithioidea</taxon>
        <taxon>Batillariidae</taxon>
        <taxon>Batillaria</taxon>
    </lineage>
</organism>
<comment type="caution">
    <text evidence="7">The sequence shown here is derived from an EMBL/GenBank/DDBJ whole genome shotgun (WGS) entry which is preliminary data.</text>
</comment>
<dbReference type="Gene3D" id="2.60.120.40">
    <property type="match status" value="1"/>
</dbReference>
<dbReference type="SUPFAM" id="SSF49842">
    <property type="entry name" value="TNF-like"/>
    <property type="match status" value="1"/>
</dbReference>
<dbReference type="InterPro" id="IPR050822">
    <property type="entry name" value="Cerebellin_Synaptic_Org"/>
</dbReference>